<organism evidence="1 2">
    <name type="scientific">Bombilactobacillus mellifer</name>
    <dbReference type="NCBI Taxonomy" id="1218492"/>
    <lineage>
        <taxon>Bacteria</taxon>
        <taxon>Bacillati</taxon>
        <taxon>Bacillota</taxon>
        <taxon>Bacilli</taxon>
        <taxon>Lactobacillales</taxon>
        <taxon>Lactobacillaceae</taxon>
        <taxon>Bombilactobacillus</taxon>
    </lineage>
</organism>
<sequence>MKLKNRFILILRRSAYTIVIIAIFLLVGSVVHVSANVATQKFINSQYQNKQQGALITNAQLTRIQHLQNWSQKDRWALVFNQRTQKGLTRLLFLAHNRQQNDQTIRRYYDGRFYYANQVNTTKLDQTDNRLLLERNQTIYQRQKNHLDQIRIWYDQTQDAVKFLRPLLRTYHQETLTLSFEQVSQANAYYKLIKNRRLKQTWQPQVADLTKTFRQQQKNQDATKRAQEKAELAALKNAPLSQSYTPAKVTILDSFKAMDQASQDLMNNHVNATNVLFYASAQKTLTLMQRKGDRYTAASAAMAVQASSIASGSYKIAKVVTNPPSTAGIVTQPGQDNFGQYVADATNISSETNTETDFNQARPIFWLKNNPAFQTAILFNNGSTLGFIVAGSTLNNTITISSGDLLSLISSVNDGITLYVS</sequence>
<dbReference type="HOGENOM" id="CLU_631331_0_0_9"/>
<accession>A0A0F4LXJ7</accession>
<dbReference type="EMBL" id="JXJQ01000001">
    <property type="protein sequence ID" value="KJY63340.1"/>
    <property type="molecule type" value="Genomic_DNA"/>
</dbReference>
<reference evidence="1 2" key="1">
    <citation type="submission" date="2015-01" db="EMBL/GenBank/DDBJ databases">
        <title>Comparative genomics of the lactic acid bacteria isolated from the honey bee gut.</title>
        <authorList>
            <person name="Ellegaard K.M."/>
            <person name="Tamarit D."/>
            <person name="Javelind E."/>
            <person name="Olofsson T."/>
            <person name="Andersson S.G."/>
            <person name="Vasquez A."/>
        </authorList>
    </citation>
    <scope>NUCLEOTIDE SEQUENCE [LARGE SCALE GENOMIC DNA]</scope>
    <source>
        <strain evidence="1 2">Bin4</strain>
    </source>
</reference>
<keyword evidence="2" id="KW-1185">Reference proteome</keyword>
<evidence type="ECO:0000313" key="2">
    <source>
        <dbReference type="Proteomes" id="UP000033558"/>
    </source>
</evidence>
<dbReference type="Proteomes" id="UP000033558">
    <property type="component" value="Unassembled WGS sequence"/>
</dbReference>
<dbReference type="RefSeq" id="WP_046315108.1">
    <property type="nucleotide sequence ID" value="NZ_JBHSZT010000003.1"/>
</dbReference>
<dbReference type="STRING" id="1218492.JG30_00190"/>
<gene>
    <name evidence="1" type="ORF">JG30_00190</name>
</gene>
<comment type="caution">
    <text evidence="1">The sequence shown here is derived from an EMBL/GenBank/DDBJ whole genome shotgun (WGS) entry which is preliminary data.</text>
</comment>
<dbReference type="OrthoDB" id="2313227at2"/>
<evidence type="ECO:0000313" key="1">
    <source>
        <dbReference type="EMBL" id="KJY63340.1"/>
    </source>
</evidence>
<protein>
    <submittedName>
        <fullName evidence="1">Uncharacterized protein</fullName>
    </submittedName>
</protein>
<dbReference type="PATRIC" id="fig|1218492.5.peg.130"/>
<name>A0A0F4LXJ7_9LACO</name>
<proteinExistence type="predicted"/>
<dbReference type="AlphaFoldDB" id="A0A0F4LXJ7"/>